<evidence type="ECO:0000313" key="1">
    <source>
        <dbReference type="EMBL" id="VDN16421.1"/>
    </source>
</evidence>
<keyword evidence="2" id="KW-1185">Reference proteome</keyword>
<protein>
    <submittedName>
        <fullName evidence="1">Uncharacterized protein</fullName>
    </submittedName>
</protein>
<gene>
    <name evidence="1" type="ORF">DILT_LOCUS12252</name>
</gene>
<reference evidence="1 2" key="1">
    <citation type="submission" date="2018-11" db="EMBL/GenBank/DDBJ databases">
        <authorList>
            <consortium name="Pathogen Informatics"/>
        </authorList>
    </citation>
    <scope>NUCLEOTIDE SEQUENCE [LARGE SCALE GENOMIC DNA]</scope>
</reference>
<dbReference type="EMBL" id="UYRU01065785">
    <property type="protein sequence ID" value="VDN16421.1"/>
    <property type="molecule type" value="Genomic_DNA"/>
</dbReference>
<proteinExistence type="predicted"/>
<accession>A0A3P7MEW5</accession>
<dbReference type="Proteomes" id="UP000281553">
    <property type="component" value="Unassembled WGS sequence"/>
</dbReference>
<organism evidence="1 2">
    <name type="scientific">Dibothriocephalus latus</name>
    <name type="common">Fish tapeworm</name>
    <name type="synonym">Diphyllobothrium latum</name>
    <dbReference type="NCBI Taxonomy" id="60516"/>
    <lineage>
        <taxon>Eukaryota</taxon>
        <taxon>Metazoa</taxon>
        <taxon>Spiralia</taxon>
        <taxon>Lophotrochozoa</taxon>
        <taxon>Platyhelminthes</taxon>
        <taxon>Cestoda</taxon>
        <taxon>Eucestoda</taxon>
        <taxon>Diphyllobothriidea</taxon>
        <taxon>Diphyllobothriidae</taxon>
        <taxon>Dibothriocephalus</taxon>
    </lineage>
</organism>
<evidence type="ECO:0000313" key="2">
    <source>
        <dbReference type="Proteomes" id="UP000281553"/>
    </source>
</evidence>
<sequence>MPITAVMRVYSKLCHAPMMFNSINVRVNATGL</sequence>
<name>A0A3P7MEW5_DIBLA</name>
<dbReference type="AlphaFoldDB" id="A0A3P7MEW5"/>